<proteinExistence type="predicted"/>
<organism evidence="2">
    <name type="scientific">Salmonella enterica</name>
    <name type="common">Salmonella choleraesuis</name>
    <dbReference type="NCBI Taxonomy" id="28901"/>
    <lineage>
        <taxon>Bacteria</taxon>
        <taxon>Pseudomonadati</taxon>
        <taxon>Pseudomonadota</taxon>
        <taxon>Gammaproteobacteria</taxon>
        <taxon>Enterobacterales</taxon>
        <taxon>Enterobacteriaceae</taxon>
        <taxon>Salmonella</taxon>
    </lineage>
</organism>
<evidence type="ECO:0000313" key="2">
    <source>
        <dbReference type="EMBL" id="HAF2206974.1"/>
    </source>
</evidence>
<accession>A0A743TWM2</accession>
<evidence type="ECO:0000313" key="3">
    <source>
        <dbReference type="EMBL" id="HAF2572179.1"/>
    </source>
</evidence>
<comment type="caution">
    <text evidence="2">The sequence shown here is derived from an EMBL/GenBank/DDBJ whole genome shotgun (WGS) entry which is preliminary data.</text>
</comment>
<dbReference type="EMBL" id="DAAUPK010000042">
    <property type="protein sequence ID" value="HAF2572179.1"/>
    <property type="molecule type" value="Genomic_DNA"/>
</dbReference>
<dbReference type="EMBL" id="DAAUOA010000047">
    <property type="protein sequence ID" value="HAF2206974.1"/>
    <property type="molecule type" value="Genomic_DNA"/>
</dbReference>
<evidence type="ECO:0000313" key="1">
    <source>
        <dbReference type="EMBL" id="HAF1420931.1"/>
    </source>
</evidence>
<dbReference type="EMBL" id="DAAUMU010000081">
    <property type="protein sequence ID" value="HAF1420931.1"/>
    <property type="molecule type" value="Genomic_DNA"/>
</dbReference>
<reference evidence="2" key="1">
    <citation type="journal article" date="2018" name="Genome Biol.">
        <title>SKESA: strategic k-mer extension for scrupulous assemblies.</title>
        <authorList>
            <person name="Souvorov A."/>
            <person name="Agarwala R."/>
            <person name="Lipman D.J."/>
        </authorList>
    </citation>
    <scope>NUCLEOTIDE SEQUENCE</scope>
    <source>
        <strain evidence="3">MA.05/00002289</strain>
        <strain evidence="2">MA.CK_01/00000941</strain>
        <strain evidence="1">MA.CK_95/00012903</strain>
    </source>
</reference>
<dbReference type="AlphaFoldDB" id="A0A743TWM2"/>
<protein>
    <submittedName>
        <fullName evidence="2">Uncharacterized protein</fullName>
    </submittedName>
</protein>
<gene>
    <name evidence="2" type="ORF">G8N85_005062</name>
    <name evidence="1" type="ORF">G9B68_005482</name>
    <name evidence="3" type="ORF">G9E70_005187</name>
</gene>
<sequence length="170" mass="19054">MGDNTLANAIQDRLMHNTGNSLQNSRQDYNLVLPFFRTVDEVCQNVETQWNTEPSYWFVGPEVLMRKNKLFKVVENALNEVRKADEKEGIVGFVLFDTVKRAFVSFSGSSTIYTGNVEEASVLASRGEALNIMVSLDDFYDVKIVPLIHNELFGLSPLPGALDDDNKSDS</sequence>
<name>A0A743TWM2_SALER</name>
<reference evidence="2" key="2">
    <citation type="submission" date="2020-02" db="EMBL/GenBank/DDBJ databases">
        <authorList>
            <consortium name="NCBI Pathogen Detection Project"/>
        </authorList>
    </citation>
    <scope>NUCLEOTIDE SEQUENCE</scope>
    <source>
        <strain evidence="3">MA.05/00002289</strain>
        <strain evidence="2">MA.CK_01/00000941</strain>
        <strain evidence="1">MA.CK_95/00012903</strain>
    </source>
</reference>